<gene>
    <name evidence="2" type="ORF">RM555_03365</name>
</gene>
<reference evidence="2" key="1">
    <citation type="submission" date="2023-09" db="EMBL/GenBank/DDBJ databases">
        <title>30 novel species of actinomycetes from the DSMZ collection.</title>
        <authorList>
            <person name="Nouioui I."/>
        </authorList>
    </citation>
    <scope>NUCLEOTIDE SEQUENCE</scope>
    <source>
        <strain evidence="2">DSM 115977</strain>
    </source>
</reference>
<comment type="caution">
    <text evidence="2">The sequence shown here is derived from an EMBL/GenBank/DDBJ whole genome shotgun (WGS) entry which is preliminary data.</text>
</comment>
<organism evidence="2 3">
    <name type="scientific">Micromonospora reichwaldensis</name>
    <dbReference type="NCBI Taxonomy" id="3075516"/>
    <lineage>
        <taxon>Bacteria</taxon>
        <taxon>Bacillati</taxon>
        <taxon>Actinomycetota</taxon>
        <taxon>Actinomycetes</taxon>
        <taxon>Micromonosporales</taxon>
        <taxon>Micromonosporaceae</taxon>
        <taxon>Micromonospora</taxon>
    </lineage>
</organism>
<dbReference type="Proteomes" id="UP001180973">
    <property type="component" value="Unassembled WGS sequence"/>
</dbReference>
<proteinExistence type="predicted"/>
<dbReference type="Pfam" id="PF22818">
    <property type="entry name" value="ApeI-like"/>
    <property type="match status" value="1"/>
</dbReference>
<evidence type="ECO:0000313" key="2">
    <source>
        <dbReference type="EMBL" id="MDT0528030.1"/>
    </source>
</evidence>
<feature type="domain" description="ApeI dehydratase-like" evidence="1">
    <location>
        <begin position="23"/>
        <end position="95"/>
    </location>
</feature>
<keyword evidence="3" id="KW-1185">Reference proteome</keyword>
<protein>
    <recommendedName>
        <fullName evidence="1">ApeI dehydratase-like domain-containing protein</fullName>
    </recommendedName>
</protein>
<dbReference type="EMBL" id="JAVRFL010000003">
    <property type="protein sequence ID" value="MDT0528030.1"/>
    <property type="molecule type" value="Genomic_DNA"/>
</dbReference>
<dbReference type="Gene3D" id="3.10.129.10">
    <property type="entry name" value="Hotdog Thioesterase"/>
    <property type="match status" value="1"/>
</dbReference>
<name>A0ABU2WQ40_9ACTN</name>
<dbReference type="SUPFAM" id="SSF54637">
    <property type="entry name" value="Thioesterase/thiol ester dehydrase-isomerase"/>
    <property type="match status" value="1"/>
</dbReference>
<dbReference type="InterPro" id="IPR029069">
    <property type="entry name" value="HotDog_dom_sf"/>
</dbReference>
<evidence type="ECO:0000259" key="1">
    <source>
        <dbReference type="Pfam" id="PF22818"/>
    </source>
</evidence>
<dbReference type="RefSeq" id="WP_132240739.1">
    <property type="nucleotide sequence ID" value="NZ_JAVRFL010000003.1"/>
</dbReference>
<sequence length="124" mass="13357">MNALTSADCATAVPIDVEHVAPDTIVARIRPDLGDPVFAGHYPGFPLLPGVHIFEFVHRAVRAAAPELTLAEIVSCRFLLPFRGDDELVVTIRRSGDLWRGEVAAAAVPVAEVLLRYASEECAP</sequence>
<dbReference type="InterPro" id="IPR054545">
    <property type="entry name" value="ApeI-like"/>
</dbReference>
<accession>A0ABU2WQ40</accession>
<evidence type="ECO:0000313" key="3">
    <source>
        <dbReference type="Proteomes" id="UP001180973"/>
    </source>
</evidence>